<evidence type="ECO:0000313" key="8">
    <source>
        <dbReference type="Proteomes" id="UP001320420"/>
    </source>
</evidence>
<evidence type="ECO:0000256" key="1">
    <source>
        <dbReference type="ARBA" id="ARBA00007009"/>
    </source>
</evidence>
<dbReference type="GO" id="GO:0030418">
    <property type="term" value="P:nicotianamine biosynthetic process"/>
    <property type="evidence" value="ECO:0007669"/>
    <property type="project" value="InterPro"/>
</dbReference>
<dbReference type="GO" id="GO:0004674">
    <property type="term" value="F:protein serine/threonine kinase activity"/>
    <property type="evidence" value="ECO:0007669"/>
    <property type="project" value="UniProtKB-KW"/>
</dbReference>
<name>A0AAN9UEH3_9PEZI</name>
<evidence type="ECO:0000256" key="5">
    <source>
        <dbReference type="ARBA" id="ARBA00022777"/>
    </source>
</evidence>
<evidence type="ECO:0000259" key="6">
    <source>
        <dbReference type="PROSITE" id="PS51158"/>
    </source>
</evidence>
<accession>A0AAN9UEH3</accession>
<dbReference type="PANTHER" id="PTHR32266:SF12">
    <property type="entry name" value="NICOTIANAMINE SYNTHASE 3"/>
    <property type="match status" value="1"/>
</dbReference>
<evidence type="ECO:0000256" key="4">
    <source>
        <dbReference type="ARBA" id="ARBA00022691"/>
    </source>
</evidence>
<dbReference type="AlphaFoldDB" id="A0AAN9UEH3"/>
<protein>
    <recommendedName>
        <fullName evidence="6">Alpha-type protein kinase domain-containing protein</fullName>
    </recommendedName>
</protein>
<reference evidence="7 8" key="1">
    <citation type="submission" date="2024-02" db="EMBL/GenBank/DDBJ databases">
        <title>De novo assembly and annotation of 12 fungi associated with fruit tree decline syndrome in Ontario, Canada.</title>
        <authorList>
            <person name="Sulman M."/>
            <person name="Ellouze W."/>
            <person name="Ilyukhin E."/>
        </authorList>
    </citation>
    <scope>NUCLEOTIDE SEQUENCE [LARGE SCALE GENOMIC DNA]</scope>
    <source>
        <strain evidence="7 8">M11/M66-122</strain>
    </source>
</reference>
<keyword evidence="2" id="KW-0723">Serine/threonine-protein kinase</keyword>
<evidence type="ECO:0000256" key="2">
    <source>
        <dbReference type="ARBA" id="ARBA00022527"/>
    </source>
</evidence>
<dbReference type="EMBL" id="JAKJXP020000099">
    <property type="protein sequence ID" value="KAK7746218.1"/>
    <property type="molecule type" value="Genomic_DNA"/>
</dbReference>
<evidence type="ECO:0000256" key="3">
    <source>
        <dbReference type="ARBA" id="ARBA00022679"/>
    </source>
</evidence>
<keyword evidence="4" id="KW-0949">S-adenosyl-L-methionine</keyword>
<dbReference type="Gene3D" id="3.40.50.150">
    <property type="entry name" value="Vaccinia Virus protein VP39"/>
    <property type="match status" value="1"/>
</dbReference>
<dbReference type="Pfam" id="PF03059">
    <property type="entry name" value="NAS"/>
    <property type="match status" value="1"/>
</dbReference>
<dbReference type="SMART" id="SM00811">
    <property type="entry name" value="Alpha_kinase"/>
    <property type="match status" value="1"/>
</dbReference>
<dbReference type="PROSITE" id="PS51142">
    <property type="entry name" value="NAS"/>
    <property type="match status" value="1"/>
</dbReference>
<feature type="domain" description="Alpha-type protein kinase" evidence="6">
    <location>
        <begin position="404"/>
        <end position="630"/>
    </location>
</feature>
<dbReference type="GO" id="GO:0030410">
    <property type="term" value="F:nicotianamine synthase activity"/>
    <property type="evidence" value="ECO:0007669"/>
    <property type="project" value="InterPro"/>
</dbReference>
<sequence>MSRLLNSLICVPWLRPWSRTSKNLDAAGSEAAGKGLDLTAQVKAKRIVQELLRTHRLLKDLPDLRPGDDVNRILSGLVSLCSEIHGGEIVNMVFQDTQVQGILESLREMCSESEYLLEQHWAEKIIAEPNNDKALACLNQFPYYENYEDLTRLEISALLAADPVMPTRVAFIGSGPLPLTSLCFLSSLKSGALPGGHHVKPPYLVDRLEDPEVLNIDHNPAAIETASALIDKLGPLGHGMSFSLDSAGSQSCDLRRFDVVYLAALVGTTQSEKENLLTSVAANMREGALIVMRTSWGLRSCLYPEIDITTDNMLRNVKICSVVHPYDHVGNIFSTRRGEQLEGRYVEVNWVQIPPVDDFKAISAGASGSYGEHQTPSNTAFARAGRSHGALGQLHGHGGSVGIRDHTLSKNMRPLECNTFLYCGPASFTKAALDNPFSQGSFRWVAKGTYVSGPRRGEACVTKWFKTGAVFESDYFTLDIKAVDKALEIVNRFNELGIVNKKVKINVPSVWVFQEGTEWAGQHALSEPFIQNYQKFNSNTGWTDDSEAWGEVMQALSHFSYHVSGGQFVLCDLQGGIYQREIVLSDPVILSRNSDYGVTDLGPAGISSFFSQHSCNRYCRSNWTQPINPLRYFRPVAGTAMMRHSVATRDSRPAGTFYPG</sequence>
<keyword evidence="3" id="KW-0808">Transferase</keyword>
<dbReference type="GO" id="GO:0005524">
    <property type="term" value="F:ATP binding"/>
    <property type="evidence" value="ECO:0007669"/>
    <property type="project" value="InterPro"/>
</dbReference>
<dbReference type="InterPro" id="IPR029063">
    <property type="entry name" value="SAM-dependent_MTases_sf"/>
</dbReference>
<evidence type="ECO:0000313" key="7">
    <source>
        <dbReference type="EMBL" id="KAK7746218.1"/>
    </source>
</evidence>
<dbReference type="CDD" id="cd17509">
    <property type="entry name" value="Alpha_kinase"/>
    <property type="match status" value="1"/>
</dbReference>
<comment type="similarity">
    <text evidence="1">Belongs to the nicotianamine synthase (NAS)-like family.</text>
</comment>
<dbReference type="Gene3D" id="3.20.200.10">
    <property type="entry name" value="MHCK/EF2 kinase"/>
    <property type="match status" value="1"/>
</dbReference>
<keyword evidence="8" id="KW-1185">Reference proteome</keyword>
<comment type="caution">
    <text evidence="7">The sequence shown here is derived from an EMBL/GenBank/DDBJ whole genome shotgun (WGS) entry which is preliminary data.</text>
</comment>
<dbReference type="Proteomes" id="UP001320420">
    <property type="component" value="Unassembled WGS sequence"/>
</dbReference>
<dbReference type="InterPro" id="IPR004298">
    <property type="entry name" value="Nicotian_synth"/>
</dbReference>
<proteinExistence type="inferred from homology"/>
<dbReference type="SUPFAM" id="SSF56112">
    <property type="entry name" value="Protein kinase-like (PK-like)"/>
    <property type="match status" value="1"/>
</dbReference>
<dbReference type="PROSITE" id="PS51158">
    <property type="entry name" value="ALPHA_KINASE"/>
    <property type="match status" value="1"/>
</dbReference>
<dbReference type="PANTHER" id="PTHR32266">
    <property type="entry name" value="NICOTIANAMINE SYNTHASE 3"/>
    <property type="match status" value="1"/>
</dbReference>
<dbReference type="InterPro" id="IPR004166">
    <property type="entry name" value="a-kinase_dom"/>
</dbReference>
<dbReference type="InterPro" id="IPR011009">
    <property type="entry name" value="Kinase-like_dom_sf"/>
</dbReference>
<gene>
    <name evidence="7" type="ORF">SLS62_009434</name>
</gene>
<keyword evidence="5" id="KW-0418">Kinase</keyword>
<dbReference type="Pfam" id="PF02816">
    <property type="entry name" value="Alpha_kinase"/>
    <property type="match status" value="1"/>
</dbReference>
<organism evidence="7 8">
    <name type="scientific">Diatrype stigma</name>
    <dbReference type="NCBI Taxonomy" id="117547"/>
    <lineage>
        <taxon>Eukaryota</taxon>
        <taxon>Fungi</taxon>
        <taxon>Dikarya</taxon>
        <taxon>Ascomycota</taxon>
        <taxon>Pezizomycotina</taxon>
        <taxon>Sordariomycetes</taxon>
        <taxon>Xylariomycetidae</taxon>
        <taxon>Xylariales</taxon>
        <taxon>Diatrypaceae</taxon>
        <taxon>Diatrype</taxon>
    </lineage>
</organism>